<protein>
    <submittedName>
        <fullName evidence="2">Uncharacterized protein</fullName>
    </submittedName>
</protein>
<feature type="compositionally biased region" description="Basic and acidic residues" evidence="1">
    <location>
        <begin position="123"/>
        <end position="138"/>
    </location>
</feature>
<dbReference type="Proteomes" id="UP000697107">
    <property type="component" value="Unassembled WGS sequence"/>
</dbReference>
<accession>A0A8T1G2T3</accession>
<name>A0A8T1G2T3_9STRA</name>
<sequence length="197" mass="21537">MLVIDCSFSFLSRSLTHADLIARVLVALAVTEVLQDLLSLEFSVPHSSLEISVLASSLELSVSLSLLEFSFLVFAVEAMKYRFWSLHQRCSVHPSTGTQHSNDKNSNQATRNESSTSQISGKLNHESTHLNVVDERTNPDSNNKILPRARAPATRTSPTTRVARTQRTTATLAASAASRTLAARVAMTKSSLSQLQQ</sequence>
<dbReference type="AlphaFoldDB" id="A0A8T1G2T3"/>
<evidence type="ECO:0000256" key="1">
    <source>
        <dbReference type="SAM" id="MobiDB-lite"/>
    </source>
</evidence>
<evidence type="ECO:0000313" key="3">
    <source>
        <dbReference type="Proteomes" id="UP000697107"/>
    </source>
</evidence>
<comment type="caution">
    <text evidence="2">The sequence shown here is derived from an EMBL/GenBank/DDBJ whole genome shotgun (WGS) entry which is preliminary data.</text>
</comment>
<feature type="compositionally biased region" description="Low complexity" evidence="1">
    <location>
        <begin position="148"/>
        <end position="161"/>
    </location>
</feature>
<feature type="region of interest" description="Disordered" evidence="1">
    <location>
        <begin position="94"/>
        <end position="161"/>
    </location>
</feature>
<organism evidence="2 3">
    <name type="scientific">Phytophthora cactorum</name>
    <dbReference type="NCBI Taxonomy" id="29920"/>
    <lineage>
        <taxon>Eukaryota</taxon>
        <taxon>Sar</taxon>
        <taxon>Stramenopiles</taxon>
        <taxon>Oomycota</taxon>
        <taxon>Peronosporomycetes</taxon>
        <taxon>Peronosporales</taxon>
        <taxon>Peronosporaceae</taxon>
        <taxon>Phytophthora</taxon>
    </lineage>
</organism>
<evidence type="ECO:0000313" key="2">
    <source>
        <dbReference type="EMBL" id="KAG2981710.1"/>
    </source>
</evidence>
<proteinExistence type="predicted"/>
<reference evidence="2" key="1">
    <citation type="submission" date="2018-10" db="EMBL/GenBank/DDBJ databases">
        <title>Effector identification in a new, highly contiguous assembly of the strawberry crown rot pathogen Phytophthora cactorum.</title>
        <authorList>
            <person name="Armitage A.D."/>
            <person name="Nellist C.F."/>
            <person name="Bates H."/>
            <person name="Vickerstaff R.J."/>
            <person name="Harrison R.J."/>
        </authorList>
    </citation>
    <scope>NUCLEOTIDE SEQUENCE</scope>
    <source>
        <strain evidence="2">P415</strain>
    </source>
</reference>
<feature type="compositionally biased region" description="Polar residues" evidence="1">
    <location>
        <begin position="94"/>
        <end position="121"/>
    </location>
</feature>
<dbReference type="EMBL" id="RCML01000300">
    <property type="protein sequence ID" value="KAG2981710.1"/>
    <property type="molecule type" value="Genomic_DNA"/>
</dbReference>
<gene>
    <name evidence="2" type="ORF">PC118_g10437</name>
</gene>